<dbReference type="KEGG" id="bmic:BMR1_02g01500"/>
<feature type="signal peptide" evidence="2">
    <location>
        <begin position="1"/>
        <end position="19"/>
    </location>
</feature>
<keyword evidence="1" id="KW-0694">RNA-binding</keyword>
<dbReference type="InterPro" id="IPR012677">
    <property type="entry name" value="Nucleotide-bd_a/b_plait_sf"/>
</dbReference>
<dbReference type="Gene3D" id="3.30.70.330">
    <property type="match status" value="1"/>
</dbReference>
<keyword evidence="5" id="KW-1185">Reference proteome</keyword>
<feature type="chain" id="PRO_5003710507" description="RRM domain-containing protein" evidence="2">
    <location>
        <begin position="20"/>
        <end position="189"/>
    </location>
</feature>
<dbReference type="GO" id="GO:0003723">
    <property type="term" value="F:RNA binding"/>
    <property type="evidence" value="ECO:0007669"/>
    <property type="project" value="UniProtKB-UniRule"/>
</dbReference>
<reference evidence="4 5" key="2">
    <citation type="journal article" date="2013" name="PLoS ONE">
        <title>Whole genome mapping and re-organization of the nuclear and mitochondrial genomes of Babesia microti isolates.</title>
        <authorList>
            <person name="Cornillot E."/>
            <person name="Dassouli A."/>
            <person name="Garg A."/>
            <person name="Pachikara N."/>
            <person name="Randazzo S."/>
            <person name="Depoix D."/>
            <person name="Carcy B."/>
            <person name="Delbecq S."/>
            <person name="Frutos R."/>
            <person name="Silva J.C."/>
            <person name="Sutton R."/>
            <person name="Krause P.J."/>
            <person name="Mamoun C.B."/>
        </authorList>
    </citation>
    <scope>NUCLEOTIDE SEQUENCE [LARGE SCALE GENOMIC DNA]</scope>
    <source>
        <strain evidence="4 5">RI</strain>
    </source>
</reference>
<evidence type="ECO:0000256" key="1">
    <source>
        <dbReference type="PROSITE-ProRule" id="PRU00176"/>
    </source>
</evidence>
<name>I7IG93_BABMR</name>
<dbReference type="VEuPathDB" id="PiroplasmaDB:BMR1_02g01500"/>
<protein>
    <recommendedName>
        <fullName evidence="3">RRM domain-containing protein</fullName>
    </recommendedName>
</protein>
<sequence>MYIISILVYILTNITKLSSFTINGANNTQLCLNAVFKTRIGKKPLSNSLLNQEGATHITELVNERIKISHPGPNRKIIDPKFLYISNVDIEITDSALENFFNYIFGPLLVKSNLEKCKYTNRHRGFGKLTFNTAEIATIAMLEYNGVKLGRKSIILSEFLYSSKKHEVLNSKLKNASTIIKRLNNHDEC</sequence>
<reference evidence="4 5" key="3">
    <citation type="journal article" date="2016" name="Sci. Rep.">
        <title>Genome-wide diversity and gene expression profiling of Babesia microti isolates identify polymorphic genes that mediate host-pathogen interactions.</title>
        <authorList>
            <person name="Silva J.C."/>
            <person name="Cornillot E."/>
            <person name="McCracken C."/>
            <person name="Usmani-Brown S."/>
            <person name="Dwivedi A."/>
            <person name="Ifeonu O.O."/>
            <person name="Crabtree J."/>
            <person name="Gotia H.T."/>
            <person name="Virji A.Z."/>
            <person name="Reynes C."/>
            <person name="Colinge J."/>
            <person name="Kumar V."/>
            <person name="Lawres L."/>
            <person name="Pazzi J.E."/>
            <person name="Pablo J.V."/>
            <person name="Hung C."/>
            <person name="Brancato J."/>
            <person name="Kumari P."/>
            <person name="Orvis J."/>
            <person name="Tretina K."/>
            <person name="Chibucos M."/>
            <person name="Ott S."/>
            <person name="Sadzewicz L."/>
            <person name="Sengamalay N."/>
            <person name="Shetty A.C."/>
            <person name="Su Q."/>
            <person name="Tallon L."/>
            <person name="Fraser C.M."/>
            <person name="Frutos R."/>
            <person name="Molina D.M."/>
            <person name="Krause P.J."/>
            <person name="Ben Mamoun C."/>
        </authorList>
    </citation>
    <scope>NUCLEOTIDE SEQUENCE [LARGE SCALE GENOMIC DNA]</scope>
    <source>
        <strain evidence="4 5">RI</strain>
    </source>
</reference>
<evidence type="ECO:0000256" key="2">
    <source>
        <dbReference type="SAM" id="SignalP"/>
    </source>
</evidence>
<dbReference type="Pfam" id="PF00076">
    <property type="entry name" value="RRM_1"/>
    <property type="match status" value="1"/>
</dbReference>
<dbReference type="InterPro" id="IPR000504">
    <property type="entry name" value="RRM_dom"/>
</dbReference>
<feature type="domain" description="RRM" evidence="3">
    <location>
        <begin position="81"/>
        <end position="157"/>
    </location>
</feature>
<evidence type="ECO:0000313" key="4">
    <source>
        <dbReference type="EMBL" id="CCF73461.1"/>
    </source>
</evidence>
<organism evidence="4 5">
    <name type="scientific">Babesia microti (strain RI)</name>
    <dbReference type="NCBI Taxonomy" id="1133968"/>
    <lineage>
        <taxon>Eukaryota</taxon>
        <taxon>Sar</taxon>
        <taxon>Alveolata</taxon>
        <taxon>Apicomplexa</taxon>
        <taxon>Aconoidasida</taxon>
        <taxon>Piroplasmida</taxon>
        <taxon>Babesiidae</taxon>
        <taxon>Babesia</taxon>
    </lineage>
</organism>
<dbReference type="EMBL" id="FO082872">
    <property type="protein sequence ID" value="CCF73461.1"/>
    <property type="molecule type" value="Genomic_DNA"/>
</dbReference>
<dbReference type="SUPFAM" id="SSF54928">
    <property type="entry name" value="RNA-binding domain, RBD"/>
    <property type="match status" value="1"/>
</dbReference>
<dbReference type="AlphaFoldDB" id="I7IG93"/>
<evidence type="ECO:0000313" key="5">
    <source>
        <dbReference type="Proteomes" id="UP000002899"/>
    </source>
</evidence>
<dbReference type="Proteomes" id="UP000002899">
    <property type="component" value="Chromosome II"/>
</dbReference>
<accession>I7IG93</accession>
<dbReference type="OMA" id="EAFKNEH"/>
<dbReference type="RefSeq" id="XP_012648070.1">
    <property type="nucleotide sequence ID" value="XM_012792616.1"/>
</dbReference>
<dbReference type="OrthoDB" id="4207594at2759"/>
<dbReference type="GeneID" id="24424087"/>
<keyword evidence="2" id="KW-0732">Signal</keyword>
<proteinExistence type="predicted"/>
<dbReference type="PROSITE" id="PS50102">
    <property type="entry name" value="RRM"/>
    <property type="match status" value="1"/>
</dbReference>
<dbReference type="InterPro" id="IPR035979">
    <property type="entry name" value="RBD_domain_sf"/>
</dbReference>
<dbReference type="SMART" id="SM00360">
    <property type="entry name" value="RRM"/>
    <property type="match status" value="1"/>
</dbReference>
<evidence type="ECO:0000259" key="3">
    <source>
        <dbReference type="PROSITE" id="PS50102"/>
    </source>
</evidence>
<reference evidence="4 5" key="1">
    <citation type="journal article" date="2012" name="Nucleic Acids Res.">
        <title>Sequencing of the smallest Apicomplexan genome from the human pathogen Babesia microti.</title>
        <authorList>
            <person name="Cornillot E."/>
            <person name="Hadj-Kaddour K."/>
            <person name="Dassouli A."/>
            <person name="Noel B."/>
            <person name="Ranwez V."/>
            <person name="Vacherie B."/>
            <person name="Augagneur Y."/>
            <person name="Bres V."/>
            <person name="Duclos A."/>
            <person name="Randazzo S."/>
            <person name="Carcy B."/>
            <person name="Debierre-Grockiego F."/>
            <person name="Delbecq S."/>
            <person name="Moubri-Menage K."/>
            <person name="Shams-Eldin H."/>
            <person name="Usmani-Brown S."/>
            <person name="Bringaud F."/>
            <person name="Wincker P."/>
            <person name="Vivares C.P."/>
            <person name="Schwarz R.T."/>
            <person name="Schetters T.P."/>
            <person name="Krause P.J."/>
            <person name="Gorenflot A."/>
            <person name="Berry V."/>
            <person name="Barbe V."/>
            <person name="Ben Mamoun C."/>
        </authorList>
    </citation>
    <scope>NUCLEOTIDE SEQUENCE [LARGE SCALE GENOMIC DNA]</scope>
    <source>
        <strain evidence="4 5">RI</strain>
    </source>
</reference>